<dbReference type="InterPro" id="IPR004586">
    <property type="entry name" value="RecB"/>
</dbReference>
<feature type="domain" description="UvrD-like helicase C-terminal" evidence="18">
    <location>
        <begin position="491"/>
        <end position="749"/>
    </location>
</feature>
<evidence type="ECO:0000256" key="6">
    <source>
        <dbReference type="ARBA" id="ARBA00022806"/>
    </source>
</evidence>
<evidence type="ECO:0000256" key="10">
    <source>
        <dbReference type="ARBA" id="ARBA00023125"/>
    </source>
</evidence>
<keyword evidence="10 15" id="KW-0238">DNA-binding</keyword>
<feature type="binding site" evidence="16">
    <location>
        <begin position="20"/>
        <end position="27"/>
    </location>
    <ligand>
        <name>ATP</name>
        <dbReference type="ChEBI" id="CHEBI:30616"/>
    </ligand>
</feature>
<evidence type="ECO:0000313" key="20">
    <source>
        <dbReference type="Proteomes" id="UP000219285"/>
    </source>
</evidence>
<comment type="function">
    <text evidence="15">A helicase/nuclease that prepares dsDNA breaks (DSB) for recombinational DNA repair. Binds to DSBs and unwinds DNA via a highly rapid and processive ATP-dependent bidirectional helicase activity. Unwinds dsDNA until it encounters a Chi (crossover hotspot instigator) sequence from the 3' direction. Cuts ssDNA a few nucleotides 3' to the Chi site. The properties and activities of the enzyme are changed at Chi. The Chi-altered holoenzyme produces a long 3'-ssDNA overhang and facilitates RecA-binding to the ssDNA for homologous DNA recombination and repair. Holoenzyme degrades any linearized DNA that is unable to undergo homologous recombination. In the holoenzyme this subunit contributes ATPase, 3'-5' helicase, exonuclease activity and loads RecA onto ssDNA.</text>
</comment>
<gene>
    <name evidence="15 19" type="primary">recB</name>
    <name evidence="19" type="ORF">CA267_017060</name>
</gene>
<dbReference type="Proteomes" id="UP000219285">
    <property type="component" value="Chromosome"/>
</dbReference>
<dbReference type="EMBL" id="CP052766">
    <property type="protein sequence ID" value="QJR82337.1"/>
    <property type="molecule type" value="Genomic_DNA"/>
</dbReference>
<sequence length="1198" mass="134787">MAKPLDVVGMPLAGRHLIEASAGTGKTFNITRLYLRLLLEKNLSVQQILVMTFTNAATEEIRGRIAATLREALLFWLLVGQKGIEAAPDADPVYRHLYQQYPETGRRTLEAALLELDEASVFTIHGFCNKVLSQLAFSGGTPMELSLATDTRMLYVEASRDWVRMIAGNAEHYPLLVQNNWHDPETLLAQFGAAIRSGLVPNVLTKAQIEEDFATGLQQEEQTLETEFVRIREGLLNEEHAIASTLIEGKKDAAVRQEEWSETLAWLQQAALTAPPAAIGKFINGNRYRGNEHLKTVFAPLKEFLAHVKKTLVALESDRDKRVEAADSYALVAQAFEFIRQHVATQKRRLGIVDFDDLIRLLAEQVSDRNNGLQAELRSLFPVALIDEFQDTDANQYQILATVYPPGSTDNVLMMIGDPKQAIYGFRGGDIFTYLEAGRQADHRWVMNTNWRSVEKMVTAYNRLFYGNLLTEDAANVFGYGIDYEPVNSTAGAKAAATPLNDPNPHRAALNYVLLQPNDENDAPAKTQMQHQLALWMCTEISRLLDEARLGDRAVEPADIAILVRSTPEAVIVQQALKRAGLGAVFLSNRVSLFASAQAQDLYRVLDGIWHWENKSRLAAALSSPLLGLSHQNLIDLLYHEDDKQWEAVMSQVLLLRDMWQKRGCMAVILHLLQTQFCGLDESTERTLTNYVHLAEVVERAATTQPQPEQLLIWLHRQVSAPEQADEQVQRLESDARLIQLVTQHGSKGLEYPIVFVPFASVYRDPAKAGNQWIQQFRFYDSEQKQLALQLGRSYRAVEKVRQEGHAEATRLLYVAVTRAAHRCYLGIAPFNDSEQSPLAQALGVKDKQNWQQILTSLQNEPGDHTALVEVQHPFEHRARAPKTASEEALSLATFCGSVEENWRLYSFSALARQQAVVKHTRRESEPVAAVAPETIQAASPESAAFRFQFEKGAGAGNLLHDLLEVVNFNSADWASSASEVISRFHLAADKHDALFNWLNEVLAMPLHLPHSSPVCLKDLAETSILREAKFYFPVKNARWQGISQVLMAHRQSFSQEQLLSPPSLDRQSLEGMMHGFIDLIFEHEGKFFVADYKSTYLGDRIEDYHFAALLQNNQQHLYDVQYLIYCLALHRYLQKMIPDYDADVHFGGVFYLYLRGMHAENTRQEGVFYTPVTASLLNDLDTLFGGTAEVPETEQTS</sequence>
<keyword evidence="11 15" id="KW-0234">DNA repair</keyword>
<evidence type="ECO:0000259" key="18">
    <source>
        <dbReference type="PROSITE" id="PS51217"/>
    </source>
</evidence>
<evidence type="ECO:0000256" key="16">
    <source>
        <dbReference type="PROSITE-ProRule" id="PRU00560"/>
    </source>
</evidence>
<evidence type="ECO:0000256" key="15">
    <source>
        <dbReference type="HAMAP-Rule" id="MF_01485"/>
    </source>
</evidence>
<accession>A0A6M4MH74</accession>
<dbReference type="PROSITE" id="PS51217">
    <property type="entry name" value="UVRD_HELICASE_CTER"/>
    <property type="match status" value="1"/>
</dbReference>
<protein>
    <recommendedName>
        <fullName evidence="15">RecBCD enzyme subunit RecB</fullName>
        <ecNumber evidence="15">3.1.11.5</ecNumber>
        <ecNumber evidence="15">5.6.2.4</ecNumber>
    </recommendedName>
    <alternativeName>
        <fullName evidence="15">DNA 3'-5' helicase subunit RecB</fullName>
    </alternativeName>
    <alternativeName>
        <fullName evidence="15">Exonuclease V subunit RecB</fullName>
        <shortName evidence="15">ExoV subunit RecB</shortName>
    </alternativeName>
    <alternativeName>
        <fullName evidence="15">Helicase/nuclease RecBCD subunit RecB</fullName>
    </alternativeName>
</protein>
<keyword evidence="4 15" id="KW-0227">DNA damage</keyword>
<evidence type="ECO:0000256" key="4">
    <source>
        <dbReference type="ARBA" id="ARBA00022763"/>
    </source>
</evidence>
<dbReference type="GO" id="GO:0003677">
    <property type="term" value="F:DNA binding"/>
    <property type="evidence" value="ECO:0007669"/>
    <property type="project" value="UniProtKB-UniRule"/>
</dbReference>
<dbReference type="InterPro" id="IPR011335">
    <property type="entry name" value="Restrct_endonuc-II-like"/>
</dbReference>
<dbReference type="NCBIfam" id="TIGR00609">
    <property type="entry name" value="recB"/>
    <property type="match status" value="1"/>
</dbReference>
<name>A0A6M4MH74_9ALTE</name>
<evidence type="ECO:0000256" key="2">
    <source>
        <dbReference type="ARBA" id="ARBA00022723"/>
    </source>
</evidence>
<comment type="miscellaneous">
    <text evidence="15">In the RecBCD complex, RecB has a slow 3'-5' helicase, an exonuclease activity and loads RecA onto ssDNA, RecD has a fast 5'-3' helicase activity, while RecC stimulates the ATPase and processivity of the RecB helicase and contributes to recognition of the Chi site.</text>
</comment>
<feature type="active site" description="For nuclease activity" evidence="15">
    <location>
        <position position="1092"/>
    </location>
</feature>
<dbReference type="Gene3D" id="3.40.50.300">
    <property type="entry name" value="P-loop containing nucleotide triphosphate hydrolases"/>
    <property type="match status" value="2"/>
</dbReference>
<keyword evidence="2 15" id="KW-0479">Metal-binding</keyword>
<dbReference type="Gene3D" id="1.10.3170.10">
    <property type="entry name" value="Recbcd, chain B, domain 2"/>
    <property type="match status" value="1"/>
</dbReference>
<keyword evidence="6 15" id="KW-0347">Helicase</keyword>
<feature type="region of interest" description="DNA-binding and helicase activity, interacts with RecC" evidence="15">
    <location>
        <begin position="1"/>
        <end position="852"/>
    </location>
</feature>
<evidence type="ECO:0000256" key="3">
    <source>
        <dbReference type="ARBA" id="ARBA00022741"/>
    </source>
</evidence>
<evidence type="ECO:0000256" key="1">
    <source>
        <dbReference type="ARBA" id="ARBA00022722"/>
    </source>
</evidence>
<evidence type="ECO:0000256" key="9">
    <source>
        <dbReference type="ARBA" id="ARBA00022842"/>
    </source>
</evidence>
<dbReference type="Pfam" id="PF00580">
    <property type="entry name" value="UvrD-helicase"/>
    <property type="match status" value="1"/>
</dbReference>
<dbReference type="GO" id="GO:0000287">
    <property type="term" value="F:magnesium ion binding"/>
    <property type="evidence" value="ECO:0007669"/>
    <property type="project" value="UniProtKB-UniRule"/>
</dbReference>
<dbReference type="EC" id="5.6.2.4" evidence="15"/>
<keyword evidence="9 15" id="KW-0460">Magnesium</keyword>
<comment type="catalytic activity">
    <reaction evidence="13 15">
        <text>Couples ATP hydrolysis with the unwinding of duplex DNA by translocating in the 3'-5' direction.</text>
        <dbReference type="EC" id="5.6.2.4"/>
    </reaction>
</comment>
<evidence type="ECO:0000256" key="7">
    <source>
        <dbReference type="ARBA" id="ARBA00022839"/>
    </source>
</evidence>
<organism evidence="19 20">
    <name type="scientific">Alteromonas pelagimontana</name>
    <dbReference type="NCBI Taxonomy" id="1858656"/>
    <lineage>
        <taxon>Bacteria</taxon>
        <taxon>Pseudomonadati</taxon>
        <taxon>Pseudomonadota</taxon>
        <taxon>Gammaproteobacteria</taxon>
        <taxon>Alteromonadales</taxon>
        <taxon>Alteromonadaceae</taxon>
        <taxon>Alteromonas/Salinimonas group</taxon>
        <taxon>Alteromonas</taxon>
    </lineage>
</organism>
<keyword evidence="3 15" id="KW-0547">Nucleotide-binding</keyword>
<dbReference type="Pfam" id="PF12705">
    <property type="entry name" value="PDDEXK_1"/>
    <property type="match status" value="1"/>
</dbReference>
<evidence type="ECO:0000313" key="19">
    <source>
        <dbReference type="EMBL" id="QJR82337.1"/>
    </source>
</evidence>
<evidence type="ECO:0000256" key="12">
    <source>
        <dbReference type="ARBA" id="ARBA00023235"/>
    </source>
</evidence>
<dbReference type="GO" id="GO:0008854">
    <property type="term" value="F:exodeoxyribonuclease V activity"/>
    <property type="evidence" value="ECO:0007669"/>
    <property type="project" value="UniProtKB-EC"/>
</dbReference>
<dbReference type="Pfam" id="PF13361">
    <property type="entry name" value="UvrD_C"/>
    <property type="match status" value="1"/>
</dbReference>
<dbReference type="SUPFAM" id="SSF52540">
    <property type="entry name" value="P-loop containing nucleoside triphosphate hydrolases"/>
    <property type="match status" value="1"/>
</dbReference>
<proteinExistence type="inferred from homology"/>
<dbReference type="GO" id="GO:0005829">
    <property type="term" value="C:cytosol"/>
    <property type="evidence" value="ECO:0007669"/>
    <property type="project" value="TreeGrafter"/>
</dbReference>
<keyword evidence="20" id="KW-1185">Reference proteome</keyword>
<evidence type="ECO:0000259" key="17">
    <source>
        <dbReference type="PROSITE" id="PS51198"/>
    </source>
</evidence>
<feature type="binding site" evidence="15">
    <location>
        <position position="1092"/>
    </location>
    <ligand>
        <name>Mg(2+)</name>
        <dbReference type="ChEBI" id="CHEBI:18420"/>
    </ligand>
</feature>
<feature type="binding site" evidence="15">
    <location>
        <position position="1079"/>
    </location>
    <ligand>
        <name>Mg(2+)</name>
        <dbReference type="ChEBI" id="CHEBI:18420"/>
    </ligand>
</feature>
<comment type="cofactor">
    <cofactor evidence="15">
        <name>Mg(2+)</name>
        <dbReference type="ChEBI" id="CHEBI:18420"/>
    </cofactor>
    <text evidence="15">Binds 1 Mg(2+) ion per subunit.</text>
</comment>
<feature type="binding site" evidence="15">
    <location>
        <position position="961"/>
    </location>
    <ligand>
        <name>Mg(2+)</name>
        <dbReference type="ChEBI" id="CHEBI:18420"/>
    </ligand>
</feature>
<comment type="catalytic activity">
    <reaction evidence="15">
        <text>Exonucleolytic cleavage (in the presence of ATP) in either 5'- to 3'- or 3'- to 5'-direction to yield 5'-phosphooligonucleotides.</text>
        <dbReference type="EC" id="3.1.11.5"/>
    </reaction>
</comment>
<dbReference type="InterPro" id="IPR014017">
    <property type="entry name" value="DNA_helicase_UvrD-like_C"/>
</dbReference>
<comment type="domain">
    <text evidence="15">The C-terminal domain has nuclease activity and interacts with RecD. It interacts with RecA, facilitating its loading onto ssDNA.</text>
</comment>
<dbReference type="InterPro" id="IPR000212">
    <property type="entry name" value="DNA_helicase_UvrD/REP"/>
</dbReference>
<feature type="domain" description="UvrD-like helicase ATP-binding" evidence="17">
    <location>
        <begin position="1"/>
        <end position="454"/>
    </location>
</feature>
<dbReference type="InterPro" id="IPR027417">
    <property type="entry name" value="P-loop_NTPase"/>
</dbReference>
<keyword evidence="1 15" id="KW-0540">Nuclease</keyword>
<evidence type="ECO:0000256" key="8">
    <source>
        <dbReference type="ARBA" id="ARBA00022840"/>
    </source>
</evidence>
<keyword evidence="5 15" id="KW-0378">Hydrolase</keyword>
<reference evidence="19 20" key="2">
    <citation type="submission" date="2020-04" db="EMBL/GenBank/DDBJ databases">
        <title>Complete genome sequence of Alteromonas pelagimontana 5.12T.</title>
        <authorList>
            <person name="Sinha R.K."/>
            <person name="Krishnan K.P."/>
            <person name="Kurian J.P."/>
        </authorList>
    </citation>
    <scope>NUCLEOTIDE SEQUENCE [LARGE SCALE GENOMIC DNA]</scope>
    <source>
        <strain evidence="19 20">5.12</strain>
    </source>
</reference>
<dbReference type="SUPFAM" id="SSF52980">
    <property type="entry name" value="Restriction endonuclease-like"/>
    <property type="match status" value="1"/>
</dbReference>
<dbReference type="InterPro" id="IPR014016">
    <property type="entry name" value="UvrD-like_ATP-bd"/>
</dbReference>
<dbReference type="InterPro" id="IPR011604">
    <property type="entry name" value="PDDEXK-like_dom_sf"/>
</dbReference>
<comment type="catalytic activity">
    <reaction evidence="14 15">
        <text>ATP + H2O = ADP + phosphate + H(+)</text>
        <dbReference type="Rhea" id="RHEA:13065"/>
        <dbReference type="ChEBI" id="CHEBI:15377"/>
        <dbReference type="ChEBI" id="CHEBI:15378"/>
        <dbReference type="ChEBI" id="CHEBI:30616"/>
        <dbReference type="ChEBI" id="CHEBI:43474"/>
        <dbReference type="ChEBI" id="CHEBI:456216"/>
        <dbReference type="EC" id="5.6.2.4"/>
    </reaction>
</comment>
<evidence type="ECO:0000256" key="11">
    <source>
        <dbReference type="ARBA" id="ARBA00023204"/>
    </source>
</evidence>
<dbReference type="CDD" id="cd22352">
    <property type="entry name" value="RecB_C-like"/>
    <property type="match status" value="1"/>
</dbReference>
<dbReference type="PANTHER" id="PTHR11070">
    <property type="entry name" value="UVRD / RECB / PCRA DNA HELICASE FAMILY MEMBER"/>
    <property type="match status" value="1"/>
</dbReference>
<dbReference type="PANTHER" id="PTHR11070:SF23">
    <property type="entry name" value="RECBCD ENZYME SUBUNIT RECB"/>
    <property type="match status" value="1"/>
</dbReference>
<dbReference type="PROSITE" id="PS51198">
    <property type="entry name" value="UVRD_HELICASE_ATP_BIND"/>
    <property type="match status" value="1"/>
</dbReference>
<keyword evidence="7 15" id="KW-0269">Exonuclease</keyword>
<reference evidence="20" key="1">
    <citation type="submission" date="2014-12" db="EMBL/GenBank/DDBJ databases">
        <title>Complete genome sequence of a multi-drug resistant Klebsiella pneumoniae.</title>
        <authorList>
            <person name="Hua X."/>
            <person name="Chen Q."/>
            <person name="Li X."/>
            <person name="Feng Y."/>
            <person name="Ruan Z."/>
            <person name="Yu Y."/>
        </authorList>
    </citation>
    <scope>NUCLEOTIDE SEQUENCE [LARGE SCALE GENOMIC DNA]</scope>
    <source>
        <strain evidence="20">5.12</strain>
    </source>
</reference>
<evidence type="ECO:0000256" key="14">
    <source>
        <dbReference type="ARBA" id="ARBA00048988"/>
    </source>
</evidence>
<dbReference type="KEGG" id="apel:CA267_017060"/>
<dbReference type="RefSeq" id="WP_170669084.1">
    <property type="nucleotide sequence ID" value="NZ_CP052766.1"/>
</dbReference>
<dbReference type="Gene3D" id="3.90.320.10">
    <property type="match status" value="1"/>
</dbReference>
<dbReference type="HAMAP" id="MF_01485">
    <property type="entry name" value="RecB"/>
    <property type="match status" value="1"/>
</dbReference>
<dbReference type="GO" id="GO:0009338">
    <property type="term" value="C:exodeoxyribonuclease V complex"/>
    <property type="evidence" value="ECO:0007669"/>
    <property type="project" value="TreeGrafter"/>
</dbReference>
<dbReference type="AlphaFoldDB" id="A0A6M4MH74"/>
<evidence type="ECO:0000256" key="5">
    <source>
        <dbReference type="ARBA" id="ARBA00022801"/>
    </source>
</evidence>
<keyword evidence="8 15" id="KW-0067">ATP-binding</keyword>
<feature type="region of interest" description="Nuclease activity, interacts with RecD and RecA" evidence="15">
    <location>
        <begin position="902"/>
        <end position="1198"/>
    </location>
</feature>
<dbReference type="GO" id="GO:0043138">
    <property type="term" value="F:3'-5' DNA helicase activity"/>
    <property type="evidence" value="ECO:0007669"/>
    <property type="project" value="UniProtKB-UniRule"/>
</dbReference>
<comment type="subunit">
    <text evidence="15">Heterotrimer of RecB, RecC and RecD. All subunits contribute to DNA-binding. Interacts with RecA.</text>
</comment>
<dbReference type="EC" id="3.1.11.5" evidence="15"/>
<evidence type="ECO:0000256" key="13">
    <source>
        <dbReference type="ARBA" id="ARBA00034617"/>
    </source>
</evidence>
<comment type="domain">
    <text evidence="15">The N-terminal DNA-binding domain is a ssDNA-dependent ATPase and has ATP-dependent 3'-5' helicase function. This domain interacts with RecC.</text>
</comment>
<comment type="similarity">
    <text evidence="15">Belongs to the helicase family. UvrD subfamily.</text>
</comment>
<dbReference type="GO" id="GO:0000724">
    <property type="term" value="P:double-strand break repair via homologous recombination"/>
    <property type="evidence" value="ECO:0007669"/>
    <property type="project" value="UniProtKB-UniRule"/>
</dbReference>
<dbReference type="Gene3D" id="1.10.486.10">
    <property type="entry name" value="PCRA, domain 4"/>
    <property type="match status" value="1"/>
</dbReference>
<dbReference type="GO" id="GO:0005524">
    <property type="term" value="F:ATP binding"/>
    <property type="evidence" value="ECO:0007669"/>
    <property type="project" value="UniProtKB-UniRule"/>
</dbReference>
<dbReference type="InterPro" id="IPR038726">
    <property type="entry name" value="PDDEXK_AddAB-type"/>
</dbReference>
<keyword evidence="12 15" id="KW-0413">Isomerase</keyword>